<dbReference type="Proteomes" id="UP000823775">
    <property type="component" value="Unassembled WGS sequence"/>
</dbReference>
<name>A0ABS8VPB7_DATST</name>
<sequence length="56" mass="6407">CKVINNKSRKVVMEGKRYRNIYKDCILSLSENELTCLSVLDVDEPSFGTNGWVMLP</sequence>
<protein>
    <submittedName>
        <fullName evidence="1">Uncharacterized protein</fullName>
    </submittedName>
</protein>
<evidence type="ECO:0000313" key="2">
    <source>
        <dbReference type="Proteomes" id="UP000823775"/>
    </source>
</evidence>
<gene>
    <name evidence="1" type="ORF">HAX54_039178</name>
</gene>
<reference evidence="1 2" key="1">
    <citation type="journal article" date="2021" name="BMC Genomics">
        <title>Datura genome reveals duplications of psychoactive alkaloid biosynthetic genes and high mutation rate following tissue culture.</title>
        <authorList>
            <person name="Rajewski A."/>
            <person name="Carter-House D."/>
            <person name="Stajich J."/>
            <person name="Litt A."/>
        </authorList>
    </citation>
    <scope>NUCLEOTIDE SEQUENCE [LARGE SCALE GENOMIC DNA]</scope>
    <source>
        <strain evidence="1">AR-01</strain>
    </source>
</reference>
<organism evidence="1 2">
    <name type="scientific">Datura stramonium</name>
    <name type="common">Jimsonweed</name>
    <name type="synonym">Common thornapple</name>
    <dbReference type="NCBI Taxonomy" id="4076"/>
    <lineage>
        <taxon>Eukaryota</taxon>
        <taxon>Viridiplantae</taxon>
        <taxon>Streptophyta</taxon>
        <taxon>Embryophyta</taxon>
        <taxon>Tracheophyta</taxon>
        <taxon>Spermatophyta</taxon>
        <taxon>Magnoliopsida</taxon>
        <taxon>eudicotyledons</taxon>
        <taxon>Gunneridae</taxon>
        <taxon>Pentapetalae</taxon>
        <taxon>asterids</taxon>
        <taxon>lamiids</taxon>
        <taxon>Solanales</taxon>
        <taxon>Solanaceae</taxon>
        <taxon>Solanoideae</taxon>
        <taxon>Datureae</taxon>
        <taxon>Datura</taxon>
    </lineage>
</organism>
<comment type="caution">
    <text evidence="1">The sequence shown here is derived from an EMBL/GenBank/DDBJ whole genome shotgun (WGS) entry which is preliminary data.</text>
</comment>
<proteinExistence type="predicted"/>
<keyword evidence="2" id="KW-1185">Reference proteome</keyword>
<feature type="non-terminal residue" evidence="1">
    <location>
        <position position="1"/>
    </location>
</feature>
<evidence type="ECO:0000313" key="1">
    <source>
        <dbReference type="EMBL" id="MCE0481418.1"/>
    </source>
</evidence>
<dbReference type="EMBL" id="JACEIK010005403">
    <property type="protein sequence ID" value="MCE0481418.1"/>
    <property type="molecule type" value="Genomic_DNA"/>
</dbReference>
<accession>A0ABS8VPB7</accession>